<feature type="domain" description="Ketosynthase family 3 (KS3)" evidence="5">
    <location>
        <begin position="14"/>
        <end position="395"/>
    </location>
</feature>
<keyword evidence="2 3" id="KW-0808">Transferase</keyword>
<dbReference type="Pfam" id="PF02801">
    <property type="entry name" value="Ketoacyl-synt_C"/>
    <property type="match status" value="1"/>
</dbReference>
<dbReference type="InterPro" id="IPR014030">
    <property type="entry name" value="Ketoacyl_synth_N"/>
</dbReference>
<protein>
    <recommendedName>
        <fullName evidence="5">Ketosynthase family 3 (KS3) domain-containing protein</fullName>
    </recommendedName>
</protein>
<dbReference type="PROSITE" id="PS00606">
    <property type="entry name" value="KS3_1"/>
    <property type="match status" value="1"/>
</dbReference>
<reference evidence="6" key="2">
    <citation type="submission" date="2020-09" db="EMBL/GenBank/DDBJ databases">
        <authorList>
            <person name="Sun Q."/>
            <person name="Ohkuma M."/>
        </authorList>
    </citation>
    <scope>NUCLEOTIDE SEQUENCE</scope>
    <source>
        <strain evidence="6">JCM 3051</strain>
    </source>
</reference>
<reference evidence="6" key="1">
    <citation type="journal article" date="2014" name="Int. J. Syst. Evol. Microbiol.">
        <title>Complete genome sequence of Corynebacterium casei LMG S-19264T (=DSM 44701T), isolated from a smear-ripened cheese.</title>
        <authorList>
            <consortium name="US DOE Joint Genome Institute (JGI-PGF)"/>
            <person name="Walter F."/>
            <person name="Albersmeier A."/>
            <person name="Kalinowski J."/>
            <person name="Ruckert C."/>
        </authorList>
    </citation>
    <scope>NUCLEOTIDE SEQUENCE</scope>
    <source>
        <strain evidence="6">JCM 3051</strain>
    </source>
</reference>
<evidence type="ECO:0000259" key="5">
    <source>
        <dbReference type="PROSITE" id="PS52004"/>
    </source>
</evidence>
<feature type="compositionally biased region" description="Basic residues" evidence="4">
    <location>
        <begin position="366"/>
        <end position="379"/>
    </location>
</feature>
<dbReference type="InterPro" id="IPR014031">
    <property type="entry name" value="Ketoacyl_synth_C"/>
</dbReference>
<feature type="compositionally biased region" description="Low complexity" evidence="4">
    <location>
        <begin position="350"/>
        <end position="365"/>
    </location>
</feature>
<dbReference type="InterPro" id="IPR000794">
    <property type="entry name" value="Beta-ketoacyl_synthase"/>
</dbReference>
<dbReference type="InterPro" id="IPR016039">
    <property type="entry name" value="Thiolase-like"/>
</dbReference>
<organism evidence="6 7">
    <name type="scientific">Promicromonospora citrea</name>
    <dbReference type="NCBI Taxonomy" id="43677"/>
    <lineage>
        <taxon>Bacteria</taxon>
        <taxon>Bacillati</taxon>
        <taxon>Actinomycetota</taxon>
        <taxon>Actinomycetes</taxon>
        <taxon>Micrococcales</taxon>
        <taxon>Promicromonosporaceae</taxon>
        <taxon>Promicromonospora</taxon>
    </lineage>
</organism>
<accession>A0A8H9GEC8</accession>
<dbReference type="PROSITE" id="PS52004">
    <property type="entry name" value="KS3_2"/>
    <property type="match status" value="1"/>
</dbReference>
<dbReference type="SUPFAM" id="SSF53901">
    <property type="entry name" value="Thiolase-like"/>
    <property type="match status" value="2"/>
</dbReference>
<dbReference type="RefSeq" id="WP_308424912.1">
    <property type="nucleotide sequence ID" value="NZ_BMPT01000002.1"/>
</dbReference>
<dbReference type="Pfam" id="PF00378">
    <property type="entry name" value="ECH_1"/>
    <property type="match status" value="1"/>
</dbReference>
<evidence type="ECO:0000256" key="4">
    <source>
        <dbReference type="SAM" id="MobiDB-lite"/>
    </source>
</evidence>
<keyword evidence="7" id="KW-1185">Reference proteome</keyword>
<dbReference type="Gene3D" id="3.90.226.10">
    <property type="entry name" value="2-enoyl-CoA Hydratase, Chain A, domain 1"/>
    <property type="match status" value="1"/>
</dbReference>
<feature type="compositionally biased region" description="Low complexity" evidence="4">
    <location>
        <begin position="388"/>
        <end position="401"/>
    </location>
</feature>
<dbReference type="FunFam" id="3.40.47.10:FF:000018">
    <property type="entry name" value="3-oxoacyl-[acyl-carrier-protein] synthase 2"/>
    <property type="match status" value="1"/>
</dbReference>
<dbReference type="CDD" id="cd06558">
    <property type="entry name" value="crotonase-like"/>
    <property type="match status" value="1"/>
</dbReference>
<dbReference type="AlphaFoldDB" id="A0A8H9GEC8"/>
<comment type="similarity">
    <text evidence="1 3">Belongs to the thiolase-like superfamily. Beta-ketoacyl-ACP synthases family.</text>
</comment>
<dbReference type="GO" id="GO:0004315">
    <property type="term" value="F:3-oxoacyl-[acyl-carrier-protein] synthase activity"/>
    <property type="evidence" value="ECO:0007669"/>
    <property type="project" value="InterPro"/>
</dbReference>
<dbReference type="InterPro" id="IPR001753">
    <property type="entry name" value="Enoyl-CoA_hydra/iso"/>
</dbReference>
<dbReference type="InterPro" id="IPR018201">
    <property type="entry name" value="Ketoacyl_synth_AS"/>
</dbReference>
<dbReference type="InterPro" id="IPR029045">
    <property type="entry name" value="ClpP/crotonase-like_dom_sf"/>
</dbReference>
<dbReference type="GO" id="GO:0005829">
    <property type="term" value="C:cytosol"/>
    <property type="evidence" value="ECO:0007669"/>
    <property type="project" value="TreeGrafter"/>
</dbReference>
<evidence type="ECO:0000256" key="2">
    <source>
        <dbReference type="ARBA" id="ARBA00022679"/>
    </source>
</evidence>
<name>A0A8H9GEC8_9MICO</name>
<evidence type="ECO:0000313" key="7">
    <source>
        <dbReference type="Proteomes" id="UP000655589"/>
    </source>
</evidence>
<dbReference type="SUPFAM" id="SSF52096">
    <property type="entry name" value="ClpP/crotonase"/>
    <property type="match status" value="1"/>
</dbReference>
<sequence length="719" mass="74485">MAYKNGVIDMAQARTEVVVTGVGATTPLGGDAASTWEALLAGRTGIRGDVLRGTGTDLPPVTAGVLAVDPAAALPPVQARRLDRAQQVALVAAHEAWADAGAPDVDPDRLVVSVGTGIGGVQTLLQQDDVLEADGLRRVSPRTVPMLMPNAAAAVVSIELGARGGAYTPVSACSSGAVALALGARLIRAGEADVVVAGGTDAAITPITVAGFAQARALSHHAGDPASASRPFAADRSGFVLGEGAGVVVLESAEHAHARGARVRAVLAGAGITSDAYHVTAPAPDGAGQVAAMRKALAQAGLAASAVSHVNVHATGTPVGDVGEARAIAEVFGRVTVTAPKASLGHLFGAAASRRSPPSSPSSRAWCRRRATSPRRAWTRRSGWTWPTGAATASSARCSATPSGSAGRTWPWCSRDRERGAHTTLVSDVSGRFYGRGMTDDTFEALTVTRSGSVLTVTMNHPPLNLLDSTLIPDLKRFVRTVAHDDTVRVVVLESSVPDFFAAHVDVGYGADPEGFFALSADDEGFEGLLPLQHLVASIRVLPQITIAKLRGYLRGGGSELAQAADLRYAAADETWMGQIEGRLGIIPGGGGTQLLARAVGRSRVLEAILTADLYDTRTAELYGWITRAVPAADLDRFVDEVAHRIGSRLPAQIRAAKAAVDPTTAGDRLYEDLKTEAAALSGVYPSPPEIEEKLTAALAEGMQTPENERALEEFLDAR</sequence>
<evidence type="ECO:0000256" key="3">
    <source>
        <dbReference type="RuleBase" id="RU003694"/>
    </source>
</evidence>
<dbReference type="PANTHER" id="PTHR11712:SF336">
    <property type="entry name" value="3-OXOACYL-[ACYL-CARRIER-PROTEIN] SYNTHASE, MITOCHONDRIAL"/>
    <property type="match status" value="1"/>
</dbReference>
<comment type="caution">
    <text evidence="6">The sequence shown here is derived from an EMBL/GenBank/DDBJ whole genome shotgun (WGS) entry which is preliminary data.</text>
</comment>
<dbReference type="SMART" id="SM00825">
    <property type="entry name" value="PKS_KS"/>
    <property type="match status" value="1"/>
</dbReference>
<dbReference type="EMBL" id="BMPT01000002">
    <property type="protein sequence ID" value="GGM14373.1"/>
    <property type="molecule type" value="Genomic_DNA"/>
</dbReference>
<dbReference type="GO" id="GO:0006633">
    <property type="term" value="P:fatty acid biosynthetic process"/>
    <property type="evidence" value="ECO:0007669"/>
    <property type="project" value="InterPro"/>
</dbReference>
<dbReference type="Gene3D" id="3.40.47.10">
    <property type="match status" value="1"/>
</dbReference>
<dbReference type="PANTHER" id="PTHR11712">
    <property type="entry name" value="POLYKETIDE SYNTHASE-RELATED"/>
    <property type="match status" value="1"/>
</dbReference>
<proteinExistence type="inferred from homology"/>
<dbReference type="CDD" id="cd00834">
    <property type="entry name" value="KAS_I_II"/>
    <property type="match status" value="1"/>
</dbReference>
<gene>
    <name evidence="6" type="ORF">GCM10010102_07290</name>
</gene>
<dbReference type="Pfam" id="PF00109">
    <property type="entry name" value="ketoacyl-synt"/>
    <property type="match status" value="1"/>
</dbReference>
<feature type="region of interest" description="Disordered" evidence="4">
    <location>
        <begin position="350"/>
        <end position="411"/>
    </location>
</feature>
<dbReference type="Proteomes" id="UP000655589">
    <property type="component" value="Unassembled WGS sequence"/>
</dbReference>
<evidence type="ECO:0000256" key="1">
    <source>
        <dbReference type="ARBA" id="ARBA00008467"/>
    </source>
</evidence>
<evidence type="ECO:0000313" key="6">
    <source>
        <dbReference type="EMBL" id="GGM14373.1"/>
    </source>
</evidence>
<dbReference type="InterPro" id="IPR020841">
    <property type="entry name" value="PKS_Beta-ketoAc_synthase_dom"/>
</dbReference>